<sequence>MPVTGDQMKDGATWTLAQVRKVMIVQTIVGLLLAAVAGFGTYWYASYVDIATRLEARLPELEKSRDSWITVSASVFTSANPNLNESPELPSTKEVRRIQEVATALISDLSTVPTPTARIEETAGAFRASLSEVIREIGRYDATPEATTRIVQASQIAANVGEDHRSAIEDYLGSTVRRLFGAF</sequence>
<proteinExistence type="predicted"/>
<accession>A0ABW5ABR8</accession>
<evidence type="ECO:0000256" key="1">
    <source>
        <dbReference type="SAM" id="Phobius"/>
    </source>
</evidence>
<gene>
    <name evidence="2" type="ORF">ACFSM0_11720</name>
</gene>
<keyword evidence="1" id="KW-0812">Transmembrane</keyword>
<evidence type="ECO:0000313" key="3">
    <source>
        <dbReference type="Proteomes" id="UP001597413"/>
    </source>
</evidence>
<reference evidence="3" key="1">
    <citation type="journal article" date="2019" name="Int. J. Syst. Evol. Microbiol.">
        <title>The Global Catalogue of Microorganisms (GCM) 10K type strain sequencing project: providing services to taxonomists for standard genome sequencing and annotation.</title>
        <authorList>
            <consortium name="The Broad Institute Genomics Platform"/>
            <consortium name="The Broad Institute Genome Sequencing Center for Infectious Disease"/>
            <person name="Wu L."/>
            <person name="Ma J."/>
        </authorList>
    </citation>
    <scope>NUCLEOTIDE SEQUENCE [LARGE SCALE GENOMIC DNA]</scope>
    <source>
        <strain evidence="3">CCUG 55131</strain>
    </source>
</reference>
<comment type="caution">
    <text evidence="2">The sequence shown here is derived from an EMBL/GenBank/DDBJ whole genome shotgun (WGS) entry which is preliminary data.</text>
</comment>
<feature type="transmembrane region" description="Helical" evidence="1">
    <location>
        <begin position="23"/>
        <end position="45"/>
    </location>
</feature>
<dbReference type="EMBL" id="JBHUIX010000011">
    <property type="protein sequence ID" value="MFD2174763.1"/>
    <property type="molecule type" value="Genomic_DNA"/>
</dbReference>
<dbReference type="Proteomes" id="UP001597413">
    <property type="component" value="Unassembled WGS sequence"/>
</dbReference>
<keyword evidence="1" id="KW-0472">Membrane</keyword>
<organism evidence="2 3">
    <name type="scientific">Rhodobacter lacus</name>
    <dbReference type="NCBI Taxonomy" id="1641972"/>
    <lineage>
        <taxon>Bacteria</taxon>
        <taxon>Pseudomonadati</taxon>
        <taxon>Pseudomonadota</taxon>
        <taxon>Alphaproteobacteria</taxon>
        <taxon>Rhodobacterales</taxon>
        <taxon>Rhodobacter group</taxon>
        <taxon>Rhodobacter</taxon>
    </lineage>
</organism>
<evidence type="ECO:0000313" key="2">
    <source>
        <dbReference type="EMBL" id="MFD2174763.1"/>
    </source>
</evidence>
<keyword evidence="1" id="KW-1133">Transmembrane helix</keyword>
<protein>
    <submittedName>
        <fullName evidence="2">Uncharacterized protein</fullName>
    </submittedName>
</protein>
<keyword evidence="3" id="KW-1185">Reference proteome</keyword>
<name>A0ABW5ABR8_9RHOB</name>